<dbReference type="NCBIfam" id="TIGR01093">
    <property type="entry name" value="aroD"/>
    <property type="match status" value="1"/>
</dbReference>
<reference evidence="7" key="1">
    <citation type="submission" date="2017-06" db="EMBL/GenBank/DDBJ databases">
        <authorList>
            <person name="Varghese N."/>
            <person name="Submissions S."/>
        </authorList>
    </citation>
    <scope>NUCLEOTIDE SEQUENCE [LARGE SCALE GENOMIC DNA]</scope>
    <source>
        <strain evidence="7">SCA</strain>
    </source>
</reference>
<feature type="active site" description="Schiff-base intermediate with substrate" evidence="5">
    <location>
        <position position="174"/>
    </location>
</feature>
<dbReference type="GO" id="GO:0046279">
    <property type="term" value="P:3,4-dihydroxybenzoate biosynthetic process"/>
    <property type="evidence" value="ECO:0007669"/>
    <property type="project" value="UniProtKB-ARBA"/>
</dbReference>
<comment type="subunit">
    <text evidence="5">Homodimer.</text>
</comment>
<dbReference type="InterPro" id="IPR050146">
    <property type="entry name" value="Type-I_3-dehydroquinase"/>
</dbReference>
<proteinExistence type="inferred from homology"/>
<dbReference type="PANTHER" id="PTHR43699">
    <property type="entry name" value="3-DEHYDROQUINATE DEHYDRATASE"/>
    <property type="match status" value="1"/>
</dbReference>
<organism evidence="6 7">
    <name type="scientific">Anaerovirgula multivorans</name>
    <dbReference type="NCBI Taxonomy" id="312168"/>
    <lineage>
        <taxon>Bacteria</taxon>
        <taxon>Bacillati</taxon>
        <taxon>Bacillota</taxon>
        <taxon>Clostridia</taxon>
        <taxon>Peptostreptococcales</taxon>
        <taxon>Natronincolaceae</taxon>
        <taxon>Anaerovirgula</taxon>
    </lineage>
</organism>
<dbReference type="HAMAP" id="MF_00214">
    <property type="entry name" value="AroD"/>
    <property type="match status" value="1"/>
</dbReference>
<evidence type="ECO:0000313" key="6">
    <source>
        <dbReference type="EMBL" id="SNS81295.1"/>
    </source>
</evidence>
<protein>
    <recommendedName>
        <fullName evidence="5">3-dehydroquinate dehydratase</fullName>
        <shortName evidence="5">3-dehydroquinase</shortName>
        <ecNumber evidence="5">4.2.1.10</ecNumber>
    </recommendedName>
    <alternativeName>
        <fullName evidence="5">Type I DHQase</fullName>
    </alternativeName>
    <alternativeName>
        <fullName evidence="5">Type I dehydroquinase</fullName>
        <shortName evidence="5">DHQ1</shortName>
    </alternativeName>
</protein>
<dbReference type="PROSITE" id="PS01028">
    <property type="entry name" value="DEHYDROQUINASE_I"/>
    <property type="match status" value="1"/>
</dbReference>
<comment type="similarity">
    <text evidence="5">Belongs to the type-I 3-dehydroquinase family.</text>
</comment>
<dbReference type="PANTHER" id="PTHR43699:SF1">
    <property type="entry name" value="3-DEHYDROQUINATE DEHYDRATASE"/>
    <property type="match status" value="1"/>
</dbReference>
<dbReference type="SUPFAM" id="SSF51569">
    <property type="entry name" value="Aldolase"/>
    <property type="match status" value="1"/>
</dbReference>
<dbReference type="Pfam" id="PF01487">
    <property type="entry name" value="DHquinase_I"/>
    <property type="match status" value="1"/>
</dbReference>
<evidence type="ECO:0000256" key="3">
    <source>
        <dbReference type="ARBA" id="ARBA00023239"/>
    </source>
</evidence>
<dbReference type="Gene3D" id="3.20.20.70">
    <property type="entry name" value="Aldolase class I"/>
    <property type="match status" value="1"/>
</dbReference>
<dbReference type="EMBL" id="FZOJ01000022">
    <property type="protein sequence ID" value="SNS81295.1"/>
    <property type="molecule type" value="Genomic_DNA"/>
</dbReference>
<comment type="pathway">
    <text evidence="5">Metabolic intermediate biosynthesis; chorismate biosynthesis; chorismate from D-erythrose 4-phosphate and phosphoenolpyruvate: step 3/7.</text>
</comment>
<dbReference type="GO" id="GO:0008652">
    <property type="term" value="P:amino acid biosynthetic process"/>
    <property type="evidence" value="ECO:0007669"/>
    <property type="project" value="UniProtKB-KW"/>
</dbReference>
<gene>
    <name evidence="5" type="primary">aroD</name>
    <name evidence="6" type="ORF">SAMN05446037_102227</name>
</gene>
<dbReference type="CDD" id="cd00502">
    <property type="entry name" value="DHQase_I"/>
    <property type="match status" value="1"/>
</dbReference>
<feature type="binding site" evidence="5">
    <location>
        <position position="86"/>
    </location>
    <ligand>
        <name>3-dehydroquinate</name>
        <dbReference type="ChEBI" id="CHEBI:32364"/>
    </ligand>
</feature>
<keyword evidence="2 5" id="KW-0057">Aromatic amino acid biosynthesis</keyword>
<dbReference type="InterPro" id="IPR018508">
    <property type="entry name" value="3-dehydroquinate_DH_AS"/>
</dbReference>
<feature type="binding site" evidence="5">
    <location>
        <position position="236"/>
    </location>
    <ligand>
        <name>3-dehydroquinate</name>
        <dbReference type="ChEBI" id="CHEBI:32364"/>
    </ligand>
</feature>
<dbReference type="GO" id="GO:0009073">
    <property type="term" value="P:aromatic amino acid family biosynthetic process"/>
    <property type="evidence" value="ECO:0007669"/>
    <property type="project" value="UniProtKB-KW"/>
</dbReference>
<name>A0A239HJH8_9FIRM</name>
<feature type="binding site" evidence="5">
    <location>
        <position position="240"/>
    </location>
    <ligand>
        <name>3-dehydroquinate</name>
        <dbReference type="ChEBI" id="CHEBI:32364"/>
    </ligand>
</feature>
<comment type="function">
    <text evidence="5">Involved in the third step of the chorismate pathway, which leads to the biosynthesis of aromatic amino acids. Catalyzes the cis-dehydration of 3-dehydroquinate (DHQ) and introduces the first double bond of the aromatic ring to yield 3-dehydroshikimate.</text>
</comment>
<dbReference type="EC" id="4.2.1.10" evidence="5"/>
<evidence type="ECO:0000256" key="2">
    <source>
        <dbReference type="ARBA" id="ARBA00023141"/>
    </source>
</evidence>
<evidence type="ECO:0000256" key="5">
    <source>
        <dbReference type="HAMAP-Rule" id="MF_00214"/>
    </source>
</evidence>
<evidence type="ECO:0000256" key="1">
    <source>
        <dbReference type="ARBA" id="ARBA00001864"/>
    </source>
</evidence>
<dbReference type="RefSeq" id="WP_089284226.1">
    <property type="nucleotide sequence ID" value="NZ_FZOJ01000022.1"/>
</dbReference>
<dbReference type="GO" id="GO:0003855">
    <property type="term" value="F:3-dehydroquinate dehydratase activity"/>
    <property type="evidence" value="ECO:0007669"/>
    <property type="project" value="UniProtKB-UniRule"/>
</dbReference>
<evidence type="ECO:0000313" key="7">
    <source>
        <dbReference type="Proteomes" id="UP000198304"/>
    </source>
</evidence>
<comment type="catalytic activity">
    <reaction evidence="1 5">
        <text>3-dehydroquinate = 3-dehydroshikimate + H2O</text>
        <dbReference type="Rhea" id="RHEA:21096"/>
        <dbReference type="ChEBI" id="CHEBI:15377"/>
        <dbReference type="ChEBI" id="CHEBI:16630"/>
        <dbReference type="ChEBI" id="CHEBI:32364"/>
        <dbReference type="EC" id="4.2.1.10"/>
    </reaction>
</comment>
<dbReference type="Proteomes" id="UP000198304">
    <property type="component" value="Unassembled WGS sequence"/>
</dbReference>
<dbReference type="AlphaFoldDB" id="A0A239HJH8"/>
<accession>A0A239HJH8</accession>
<feature type="binding site" evidence="5">
    <location>
        <begin position="50"/>
        <end position="52"/>
    </location>
    <ligand>
        <name>3-dehydroquinate</name>
        <dbReference type="ChEBI" id="CHEBI:32364"/>
    </ligand>
</feature>
<dbReference type="FunFam" id="3.20.20.70:FF:000047">
    <property type="entry name" value="3-dehydroquinate dehydratase"/>
    <property type="match status" value="1"/>
</dbReference>
<dbReference type="InterPro" id="IPR013785">
    <property type="entry name" value="Aldolase_TIM"/>
</dbReference>
<dbReference type="GO" id="GO:0009423">
    <property type="term" value="P:chorismate biosynthetic process"/>
    <property type="evidence" value="ECO:0007669"/>
    <property type="project" value="UniProtKB-UniRule"/>
</dbReference>
<keyword evidence="3 5" id="KW-0456">Lyase</keyword>
<comment type="caution">
    <text evidence="5">Lacks conserved residue(s) required for the propagation of feature annotation.</text>
</comment>
<dbReference type="OrthoDB" id="9813659at2"/>
<feature type="active site" description="Proton donor/acceptor" evidence="5">
    <location>
        <position position="147"/>
    </location>
</feature>
<sequence>MIKEITPVVIKGRSIGGEKPQVCVPLVGKTEEELLREAEVIADIKPDLVEWRIDFFDDVEDIEKVIKVLEKIHNILSSYPMIFTCRAIEEGGYKEIDQSKRINLIQAVIATKLVDLVDIELINGADLIKEVLQQAHENHVKVIVSNHDFRKTPSKETIVERLVKAQEYGADIAKIAVMPTNERDVLTLLEATLEVKEKAANIPLITMSMSGKGVISRIAGGIFGSAVTFAAGKEASAPGQIAISRLRQAIDILYASL</sequence>
<keyword evidence="7" id="KW-1185">Reference proteome</keyword>
<dbReference type="UniPathway" id="UPA00053">
    <property type="reaction ID" value="UER00086"/>
</dbReference>
<evidence type="ECO:0000256" key="4">
    <source>
        <dbReference type="ARBA" id="ARBA00023270"/>
    </source>
</evidence>
<feature type="binding site" evidence="5">
    <location>
        <position position="217"/>
    </location>
    <ligand>
        <name>3-dehydroquinate</name>
        <dbReference type="ChEBI" id="CHEBI:32364"/>
    </ligand>
</feature>
<keyword evidence="4 5" id="KW-0704">Schiff base</keyword>
<dbReference type="InterPro" id="IPR001381">
    <property type="entry name" value="DHquinase_I"/>
</dbReference>
<keyword evidence="5" id="KW-0028">Amino-acid biosynthesis</keyword>